<accession>A0AAV3PJZ7</accession>
<proteinExistence type="predicted"/>
<evidence type="ECO:0000256" key="1">
    <source>
        <dbReference type="SAM" id="MobiDB-lite"/>
    </source>
</evidence>
<dbReference type="SUPFAM" id="SSF52047">
    <property type="entry name" value="RNI-like"/>
    <property type="match status" value="1"/>
</dbReference>
<dbReference type="GO" id="GO:0019005">
    <property type="term" value="C:SCF ubiquitin ligase complex"/>
    <property type="evidence" value="ECO:0007669"/>
    <property type="project" value="TreeGrafter"/>
</dbReference>
<reference evidence="2 3" key="1">
    <citation type="submission" date="2024-01" db="EMBL/GenBank/DDBJ databases">
        <title>The complete chloroplast genome sequence of Lithospermum erythrorhizon: insights into the phylogenetic relationship among Boraginaceae species and the maternal lineages of purple gromwells.</title>
        <authorList>
            <person name="Okada T."/>
            <person name="Watanabe K."/>
        </authorList>
    </citation>
    <scope>NUCLEOTIDE SEQUENCE [LARGE SCALE GENOMIC DNA]</scope>
</reference>
<gene>
    <name evidence="2" type="ORF">LIER_10571</name>
</gene>
<comment type="caution">
    <text evidence="2">The sequence shown here is derived from an EMBL/GenBank/DDBJ whole genome shotgun (WGS) entry which is preliminary data.</text>
</comment>
<dbReference type="FunFam" id="3.80.10.10:FF:002340">
    <property type="entry name" value="Uncharacterized protein"/>
    <property type="match status" value="1"/>
</dbReference>
<dbReference type="GO" id="GO:0031146">
    <property type="term" value="P:SCF-dependent proteasomal ubiquitin-dependent protein catabolic process"/>
    <property type="evidence" value="ECO:0007669"/>
    <property type="project" value="TreeGrafter"/>
</dbReference>
<dbReference type="EMBL" id="BAABME010001888">
    <property type="protein sequence ID" value="GAA0151974.1"/>
    <property type="molecule type" value="Genomic_DNA"/>
</dbReference>
<feature type="compositionally biased region" description="Low complexity" evidence="1">
    <location>
        <begin position="67"/>
        <end position="79"/>
    </location>
</feature>
<name>A0AAV3PJZ7_LITER</name>
<feature type="region of interest" description="Disordered" evidence="1">
    <location>
        <begin position="67"/>
        <end position="87"/>
    </location>
</feature>
<feature type="compositionally biased region" description="Pro residues" evidence="1">
    <location>
        <begin position="1"/>
        <end position="17"/>
    </location>
</feature>
<organism evidence="2 3">
    <name type="scientific">Lithospermum erythrorhizon</name>
    <name type="common">Purple gromwell</name>
    <name type="synonym">Lithospermum officinale var. erythrorhizon</name>
    <dbReference type="NCBI Taxonomy" id="34254"/>
    <lineage>
        <taxon>Eukaryota</taxon>
        <taxon>Viridiplantae</taxon>
        <taxon>Streptophyta</taxon>
        <taxon>Embryophyta</taxon>
        <taxon>Tracheophyta</taxon>
        <taxon>Spermatophyta</taxon>
        <taxon>Magnoliopsida</taxon>
        <taxon>eudicotyledons</taxon>
        <taxon>Gunneridae</taxon>
        <taxon>Pentapetalae</taxon>
        <taxon>asterids</taxon>
        <taxon>lamiids</taxon>
        <taxon>Boraginales</taxon>
        <taxon>Boraginaceae</taxon>
        <taxon>Boraginoideae</taxon>
        <taxon>Lithospermeae</taxon>
        <taxon>Lithospermum</taxon>
    </lineage>
</organism>
<dbReference type="PANTHER" id="PTHR13318:SF74">
    <property type="entry name" value="OS02G0658500 PROTEIN"/>
    <property type="match status" value="1"/>
</dbReference>
<sequence length="516" mass="57348">MPQSPEKPPTQPPPPTGDPKTTPFQKQRRHSGSWSEQWLNHHHPPLPNLKPNQQQALKNIVLKMHSLRSASSSSTPPSESDNESIGVGGVGVSYGPSLPDYSCVLSDQLLLRVLSKVPENQHVGNTLVCRRWARISGKLVRCIRLLDWEFLESGRLAYRFPHLVEIDIVRASVRSGRNSGIVLSNRFVMMGLDAEFSENGFLRMGDYLDVEVVDRGLKVLAEGCGNLRRLVAVNVSEEGLKCVAEECETLQELELHCANDLTLKGIEICRNLQILKVIGRIDGVYDTVITDIGLTILAQGCRRLLKLELVGCEGSYDGIRAVGQCCQMLEELTLCDHRMDGGWLTALSYCENLKTLKLQSCRSIDLNPGSDEHLGTCPTVEELYLQRCHLKDKQGMRALFGVCKSIRELTLDDCWGLDNNSFATASICRGVRYLSLEGCPSLTTEGFESVVLSWKELRRLRVISCKNIKDSDASPLLSNLFSALKEFKWRPDPTPLLAASLADTGVGQTGRSFRMK</sequence>
<keyword evidence="3" id="KW-1185">Reference proteome</keyword>
<feature type="region of interest" description="Disordered" evidence="1">
    <location>
        <begin position="1"/>
        <end position="51"/>
    </location>
</feature>
<evidence type="ECO:0000313" key="3">
    <source>
        <dbReference type="Proteomes" id="UP001454036"/>
    </source>
</evidence>
<dbReference type="Gene3D" id="3.80.10.10">
    <property type="entry name" value="Ribonuclease Inhibitor"/>
    <property type="match status" value="3"/>
</dbReference>
<evidence type="ECO:0000313" key="2">
    <source>
        <dbReference type="EMBL" id="GAA0151974.1"/>
    </source>
</evidence>
<evidence type="ECO:0008006" key="4">
    <source>
        <dbReference type="Google" id="ProtNLM"/>
    </source>
</evidence>
<dbReference type="Proteomes" id="UP001454036">
    <property type="component" value="Unassembled WGS sequence"/>
</dbReference>
<protein>
    <recommendedName>
        <fullName evidence="4">F-box protein</fullName>
    </recommendedName>
</protein>
<dbReference type="InterPro" id="IPR032675">
    <property type="entry name" value="LRR_dom_sf"/>
</dbReference>
<dbReference type="AlphaFoldDB" id="A0AAV3PJZ7"/>
<dbReference type="PANTHER" id="PTHR13318">
    <property type="entry name" value="PARTNER OF PAIRED, ISOFORM B-RELATED"/>
    <property type="match status" value="1"/>
</dbReference>